<reference evidence="3 4" key="1">
    <citation type="submission" date="2024-04" db="EMBL/GenBank/DDBJ databases">
        <title>Tritrichomonas musculus Genome.</title>
        <authorList>
            <person name="Alves-Ferreira E."/>
            <person name="Grigg M."/>
            <person name="Lorenzi H."/>
            <person name="Galac M."/>
        </authorList>
    </citation>
    <scope>NUCLEOTIDE SEQUENCE [LARGE SCALE GENOMIC DNA]</scope>
    <source>
        <strain evidence="3 4">EAF2021</strain>
    </source>
</reference>
<proteinExistence type="predicted"/>
<sequence length="1958" mass="223728">MKKLHALLGDLLNISKQKIILEPDVIIAGKLLSFEKLLPADQSKINDEMFEKIESVLIQCLYSNNSQISFQCSIRIAECLLQLYQGNRQMKIWNLITAFNKNPVDSVSYTTGFILNKVGKYAKSVVNGVAKTLFNKVYPAVAASRENKKAFSFFFVLCSCFKASPRDMNSYVDKSLNTVKKHILIPYEPVQLLCIKLLTKLVKNGQAVAEKIIPIMTQLLQDQNMPYIIDQSCYLIAKLAYSQLQNQTEEKSESSSGEINSKGKKISPVIYMAFNMMENFKKYFSDIFPRFLSLLEPDFINSNREDIFRLVRRIDPEQLKGLIYLLGIDVKRELFAKIVEKKKSIELIPILLILAYDTSSLIEAGNCAYELALEANLKERSKISAFFSELVKKDPETTSKFLKRGSKFLANPPKDSNDHLDKDMRGIALLIASVLTVAPNRKQLIELIEENIVNFLRESWKSESITSPSFQPSFTILTALPKRYVMIDEVDRLLSLFPRYLLANPELNETDKITALSMAETLTLFLSVHTNFESTIPILECCLQTDFLKSHFVLLCCYMIIPKLTTRADDNEYSMLAQNLRPIILKPKPTQAFVTNLVKFPFITRTLLLKNEKFEMPEKLNRFFVTAPSSEIMVRVFKTFPDFTIALPDQIKKRWIKWLVVTNATTPFAHCLIITLINDKRTQIYIPQNLHEVILSVIHELDRTDYLQTASEVIACWAKLFPKIVPKKVLSILSDPEQFDDRDHHKLKAKFFVLAALFAHVQLSDDVISNQMLILNNLIKTVDDNNLTSFGLHALSSLFQAYPAQLAAMPFTDSQANFLLSLINTNKSLDSFVLFHISRAFSSLLPIISPDIEKSRPLAVPIIKIIIQLIQSTQLPFCKQTFFNMMHSVFSFIRQYGSIVPMTFPASKGVNLSCKIEACQAFADMLLVEKTKLDELKNEALSRDDSMNESEYYETESDINQKNITNFNFMSLIPQCLMLLQRTDHPNTNIFIIAVASNFALTALSQLVPREENADPTQEAGSAATPGTSPNSALISNEVNSDSIDNPNNKNELVIPRNYYEQIQEWTRLIKMCVSAGNLPATGIVKIGASDNVKLCMLKVAREILPLLLKTYPLLNEALDDLMTSLTRAVESRQPDIQQVAYPLIKQVVTDFGKIKNSENGMPIIGLYDIMFASAVKIGFYNLDVSGDFVLSFLNFHINGIRGSLKGILADDKNVESDNKKSAIMVMNSSYDEFVSILDYFVSGFKECDHKTWHYHAIASKLTLIAIQKPEFRKKLQDFFPRFEKDFSSIIFKAGKLWNEDPPNDAEIGKFRLNYSSFFSELLESFIWINAFLAEKGKKKKKNVNLEEEEEEEENEKVKSIKPNQFLTFLLSEITNGRYINNDELENEDNDDEDEDDTTPIEEWRVISAFSALGAMIEYSTDFFSQISKVSIPTAKKTFGRARGKNKHKRYVEIYGKYLSNAIKAASICYEKYDDVVRPCLMRFMRPASEILEIYSSSIADLESQIEGDESSKQKSKSKQKQEKDEENENDDENEYLAELKEKLRIVYQLRKEAWKRLVSILVDDNFDPIVLCYLIKNGGSELISQYALNFADLIYENFTGKTYHGRTPCTIETEIALCTMLFYVADDKLDELLDFALKIKSRRDEKKIIFRNSFVRQIFKFLPINDSNYNRGTNNEDTNADGENEENKNKGKGKVSPKVKKIARKYGEKISRLVWNHFREGGQDFLIQLLCDHPCVAEVVMLSEDASAYNMSILEDYDSILSYIEFIKFVFCSTRNQASNNEDADKQNEKVDFNFSFIQNNDEYIQMLIRFALRVIIQWEDPIIDEVENDNGKSKKKSKKDSKFSDETKMKARNLVFSACQILRLISLNSAPLIRIAFKEMGVSYQSNAFKAVFLVAKRAVLAQEEIKRKRGAAANFQLSFKTKSAGRSRRRKDGDDDNPWQTDDDGSDWQDLAIEE</sequence>
<gene>
    <name evidence="3" type="ORF">M9Y10_038114</name>
</gene>
<evidence type="ECO:0000256" key="1">
    <source>
        <dbReference type="SAM" id="Coils"/>
    </source>
</evidence>
<dbReference type="InterPro" id="IPR016024">
    <property type="entry name" value="ARM-type_fold"/>
</dbReference>
<feature type="compositionally biased region" description="Polar residues" evidence="2">
    <location>
        <begin position="1015"/>
        <end position="1048"/>
    </location>
</feature>
<feature type="region of interest" description="Disordered" evidence="2">
    <location>
        <begin position="1671"/>
        <end position="1698"/>
    </location>
</feature>
<feature type="region of interest" description="Disordered" evidence="2">
    <location>
        <begin position="1505"/>
        <end position="1534"/>
    </location>
</feature>
<dbReference type="SUPFAM" id="SSF48371">
    <property type="entry name" value="ARM repeat"/>
    <property type="match status" value="3"/>
</dbReference>
<feature type="coiled-coil region" evidence="1">
    <location>
        <begin position="1329"/>
        <end position="1361"/>
    </location>
</feature>
<protein>
    <recommendedName>
        <fullName evidence="5">Non-specific serine/threonine protein kinase</fullName>
    </recommendedName>
</protein>
<accession>A0ABR2K7H6</accession>
<evidence type="ECO:0000313" key="3">
    <source>
        <dbReference type="EMBL" id="KAK8887078.1"/>
    </source>
</evidence>
<organism evidence="3 4">
    <name type="scientific">Tritrichomonas musculus</name>
    <dbReference type="NCBI Taxonomy" id="1915356"/>
    <lineage>
        <taxon>Eukaryota</taxon>
        <taxon>Metamonada</taxon>
        <taxon>Parabasalia</taxon>
        <taxon>Tritrichomonadida</taxon>
        <taxon>Tritrichomonadidae</taxon>
        <taxon>Tritrichomonas</taxon>
    </lineage>
</organism>
<feature type="compositionally biased region" description="Acidic residues" evidence="2">
    <location>
        <begin position="1937"/>
        <end position="1958"/>
    </location>
</feature>
<feature type="compositionally biased region" description="Acidic residues" evidence="2">
    <location>
        <begin position="1525"/>
        <end position="1534"/>
    </location>
</feature>
<feature type="region of interest" description="Disordered" evidence="2">
    <location>
        <begin position="1924"/>
        <end position="1958"/>
    </location>
</feature>
<keyword evidence="1" id="KW-0175">Coiled coil</keyword>
<comment type="caution">
    <text evidence="3">The sequence shown here is derived from an EMBL/GenBank/DDBJ whole genome shotgun (WGS) entry which is preliminary data.</text>
</comment>
<dbReference type="Proteomes" id="UP001470230">
    <property type="component" value="Unassembled WGS sequence"/>
</dbReference>
<evidence type="ECO:0000256" key="2">
    <source>
        <dbReference type="SAM" id="MobiDB-lite"/>
    </source>
</evidence>
<evidence type="ECO:0008006" key="5">
    <source>
        <dbReference type="Google" id="ProtNLM"/>
    </source>
</evidence>
<evidence type="ECO:0000313" key="4">
    <source>
        <dbReference type="Proteomes" id="UP001470230"/>
    </source>
</evidence>
<name>A0ABR2K7H6_9EUKA</name>
<keyword evidence="4" id="KW-1185">Reference proteome</keyword>
<feature type="region of interest" description="Disordered" evidence="2">
    <location>
        <begin position="1011"/>
        <end position="1048"/>
    </location>
</feature>
<dbReference type="EMBL" id="JAPFFF010000006">
    <property type="protein sequence ID" value="KAK8887078.1"/>
    <property type="molecule type" value="Genomic_DNA"/>
</dbReference>